<dbReference type="InterPro" id="IPR028263">
    <property type="entry name" value="FliG_N"/>
</dbReference>
<keyword evidence="13" id="KW-0966">Cell projection</keyword>
<sequence length="339" mass="37464">MAAADQITGPEKVAAFLLTLDRERAAGILQHLAEDVVAEVVEAMEKLDPSIATDDVVQQLYGEVASMRYEGNIRPTTNKELQQLLEAGLGSERAAEVRRILERRHQMERPFLVVEQLPPRTLARALAEESPAAIAVVLAHIDPRISAYVLGGFEVERALDIVRRMATLTPPSFEILELLAEDLAERMRHFALEPESRGSEMRLQSIAELLNSTGDEVGAGVLDGLEEIDGEMVSEIRNFMFTWDDIADVDRRAMQQILGSVDTRTLSIALKACRPAVEENITSNLSSRVKDMVAEERELSGSMPMSEVLQAREEIMRGVRAMIESGEFKPAKGGDELVS</sequence>
<evidence type="ECO:0000256" key="9">
    <source>
        <dbReference type="ARBA" id="ARBA00023143"/>
    </source>
</evidence>
<dbReference type="SUPFAM" id="SSF48029">
    <property type="entry name" value="FliG"/>
    <property type="match status" value="2"/>
</dbReference>
<dbReference type="GO" id="GO:0071973">
    <property type="term" value="P:bacterial-type flagellum-dependent cell motility"/>
    <property type="evidence" value="ECO:0007669"/>
    <property type="project" value="InterPro"/>
</dbReference>
<name>A0A518D4U7_9BACT</name>
<proteinExistence type="inferred from homology"/>
<feature type="domain" description="Flagellar motor switch protein FliG N-terminal" evidence="12">
    <location>
        <begin position="7"/>
        <end position="106"/>
    </location>
</feature>
<dbReference type="Proteomes" id="UP000319342">
    <property type="component" value="Chromosome"/>
</dbReference>
<evidence type="ECO:0000256" key="6">
    <source>
        <dbReference type="ARBA" id="ARBA00022500"/>
    </source>
</evidence>
<evidence type="ECO:0000259" key="12">
    <source>
        <dbReference type="Pfam" id="PF14842"/>
    </source>
</evidence>
<evidence type="ECO:0000256" key="7">
    <source>
        <dbReference type="ARBA" id="ARBA00022779"/>
    </source>
</evidence>
<protein>
    <recommendedName>
        <fullName evidence="4">Flagellar motor switch protein FliG</fullName>
    </recommendedName>
</protein>
<accession>A0A518D4U7</accession>
<dbReference type="Pfam" id="PF14841">
    <property type="entry name" value="FliG_M"/>
    <property type="match status" value="1"/>
</dbReference>
<evidence type="ECO:0000256" key="5">
    <source>
        <dbReference type="ARBA" id="ARBA00022475"/>
    </source>
</evidence>
<keyword evidence="6" id="KW-0145">Chemotaxis</keyword>
<evidence type="ECO:0000313" key="13">
    <source>
        <dbReference type="EMBL" id="QDU86490.1"/>
    </source>
</evidence>
<dbReference type="GO" id="GO:0005886">
    <property type="term" value="C:plasma membrane"/>
    <property type="evidence" value="ECO:0007669"/>
    <property type="project" value="UniProtKB-SubCell"/>
</dbReference>
<dbReference type="GO" id="GO:0009425">
    <property type="term" value="C:bacterial-type flagellum basal body"/>
    <property type="evidence" value="ECO:0007669"/>
    <property type="project" value="UniProtKB-SubCell"/>
</dbReference>
<dbReference type="PRINTS" id="PR00954">
    <property type="entry name" value="FLGMOTORFLIG"/>
</dbReference>
<dbReference type="EMBL" id="CP036290">
    <property type="protein sequence ID" value="QDU86490.1"/>
    <property type="molecule type" value="Genomic_DNA"/>
</dbReference>
<dbReference type="PANTHER" id="PTHR30534:SF0">
    <property type="entry name" value="FLAGELLAR MOTOR SWITCH PROTEIN FLIG"/>
    <property type="match status" value="1"/>
</dbReference>
<keyword evidence="13" id="KW-0282">Flagellum</keyword>
<dbReference type="Pfam" id="PF14842">
    <property type="entry name" value="FliG_N"/>
    <property type="match status" value="1"/>
</dbReference>
<evidence type="ECO:0000256" key="1">
    <source>
        <dbReference type="ARBA" id="ARBA00004117"/>
    </source>
</evidence>
<feature type="domain" description="Flagellar motor switch protein FliG C-terminal" evidence="10">
    <location>
        <begin position="224"/>
        <end position="328"/>
    </location>
</feature>
<keyword evidence="8" id="KW-0472">Membrane</keyword>
<dbReference type="GO" id="GO:0006935">
    <property type="term" value="P:chemotaxis"/>
    <property type="evidence" value="ECO:0007669"/>
    <property type="project" value="UniProtKB-KW"/>
</dbReference>
<organism evidence="13 14">
    <name type="scientific">Rohdeia mirabilis</name>
    <dbReference type="NCBI Taxonomy" id="2528008"/>
    <lineage>
        <taxon>Bacteria</taxon>
        <taxon>Pseudomonadati</taxon>
        <taxon>Planctomycetota</taxon>
        <taxon>Planctomycetia</taxon>
        <taxon>Planctomycetia incertae sedis</taxon>
        <taxon>Rohdeia</taxon>
    </lineage>
</organism>
<keyword evidence="7" id="KW-0283">Flagellar rotation</keyword>
<evidence type="ECO:0000313" key="14">
    <source>
        <dbReference type="Proteomes" id="UP000319342"/>
    </source>
</evidence>
<keyword evidence="14" id="KW-1185">Reference proteome</keyword>
<dbReference type="Pfam" id="PF01706">
    <property type="entry name" value="FliG_C"/>
    <property type="match status" value="1"/>
</dbReference>
<gene>
    <name evidence="13" type="primary">fliG</name>
    <name evidence="13" type="ORF">Pla163_36410</name>
</gene>
<keyword evidence="13" id="KW-0969">Cilium</keyword>
<dbReference type="RefSeq" id="WP_145191812.1">
    <property type="nucleotide sequence ID" value="NZ_CP036290.1"/>
</dbReference>
<evidence type="ECO:0000256" key="2">
    <source>
        <dbReference type="ARBA" id="ARBA00004413"/>
    </source>
</evidence>
<evidence type="ECO:0000256" key="4">
    <source>
        <dbReference type="ARBA" id="ARBA00021870"/>
    </source>
</evidence>
<dbReference type="GO" id="GO:0003774">
    <property type="term" value="F:cytoskeletal motor activity"/>
    <property type="evidence" value="ECO:0007669"/>
    <property type="project" value="InterPro"/>
</dbReference>
<comment type="subcellular location">
    <subcellularLocation>
        <location evidence="1">Bacterial flagellum basal body</location>
    </subcellularLocation>
    <subcellularLocation>
        <location evidence="2">Cell membrane</location>
        <topology evidence="2">Peripheral membrane protein</topology>
        <orientation evidence="2">Cytoplasmic side</orientation>
    </subcellularLocation>
</comment>
<dbReference type="InterPro" id="IPR023087">
    <property type="entry name" value="Flg_Motor_Flig_C"/>
</dbReference>
<evidence type="ECO:0000256" key="3">
    <source>
        <dbReference type="ARBA" id="ARBA00010299"/>
    </source>
</evidence>
<keyword evidence="5" id="KW-1003">Cell membrane</keyword>
<dbReference type="AlphaFoldDB" id="A0A518D4U7"/>
<dbReference type="Gene3D" id="1.10.220.30">
    <property type="match status" value="3"/>
</dbReference>
<evidence type="ECO:0000259" key="10">
    <source>
        <dbReference type="Pfam" id="PF01706"/>
    </source>
</evidence>
<dbReference type="OrthoDB" id="9780302at2"/>
<dbReference type="PANTHER" id="PTHR30534">
    <property type="entry name" value="FLAGELLAR MOTOR SWITCH PROTEIN FLIG"/>
    <property type="match status" value="1"/>
</dbReference>
<dbReference type="InterPro" id="IPR032779">
    <property type="entry name" value="FliG_M"/>
</dbReference>
<evidence type="ECO:0000259" key="11">
    <source>
        <dbReference type="Pfam" id="PF14841"/>
    </source>
</evidence>
<comment type="similarity">
    <text evidence="3">Belongs to the FliG family.</text>
</comment>
<evidence type="ECO:0000256" key="8">
    <source>
        <dbReference type="ARBA" id="ARBA00023136"/>
    </source>
</evidence>
<dbReference type="InterPro" id="IPR000090">
    <property type="entry name" value="Flg_Motor_Flig"/>
</dbReference>
<reference evidence="13 14" key="1">
    <citation type="submission" date="2019-02" db="EMBL/GenBank/DDBJ databases">
        <title>Deep-cultivation of Planctomycetes and their phenomic and genomic characterization uncovers novel biology.</title>
        <authorList>
            <person name="Wiegand S."/>
            <person name="Jogler M."/>
            <person name="Boedeker C."/>
            <person name="Pinto D."/>
            <person name="Vollmers J."/>
            <person name="Rivas-Marin E."/>
            <person name="Kohn T."/>
            <person name="Peeters S.H."/>
            <person name="Heuer A."/>
            <person name="Rast P."/>
            <person name="Oberbeckmann S."/>
            <person name="Bunk B."/>
            <person name="Jeske O."/>
            <person name="Meyerdierks A."/>
            <person name="Storesund J.E."/>
            <person name="Kallscheuer N."/>
            <person name="Luecker S."/>
            <person name="Lage O.M."/>
            <person name="Pohl T."/>
            <person name="Merkel B.J."/>
            <person name="Hornburger P."/>
            <person name="Mueller R.-W."/>
            <person name="Bruemmer F."/>
            <person name="Labrenz M."/>
            <person name="Spormann A.M."/>
            <person name="Op den Camp H."/>
            <person name="Overmann J."/>
            <person name="Amann R."/>
            <person name="Jetten M.S.M."/>
            <person name="Mascher T."/>
            <person name="Medema M.H."/>
            <person name="Devos D.P."/>
            <person name="Kaster A.-K."/>
            <person name="Ovreas L."/>
            <person name="Rohde M."/>
            <person name="Galperin M.Y."/>
            <person name="Jogler C."/>
        </authorList>
    </citation>
    <scope>NUCLEOTIDE SEQUENCE [LARGE SCALE GENOMIC DNA]</scope>
    <source>
        <strain evidence="13 14">Pla163</strain>
    </source>
</reference>
<dbReference type="InterPro" id="IPR011002">
    <property type="entry name" value="FliG_a-hlx"/>
</dbReference>
<keyword evidence="9" id="KW-0975">Bacterial flagellum</keyword>
<feature type="domain" description="Flagellar motor switch protein FliG middle" evidence="11">
    <location>
        <begin position="119"/>
        <end position="189"/>
    </location>
</feature>